<protein>
    <submittedName>
        <fullName evidence="1">Uncharacterized protein</fullName>
    </submittedName>
</protein>
<evidence type="ECO:0000313" key="1">
    <source>
        <dbReference type="EMBL" id="KAI8649146.1"/>
    </source>
</evidence>
<gene>
    <name evidence="1" type="ORF">NCS57_01450700</name>
</gene>
<dbReference type="EMBL" id="CM046515">
    <property type="protein sequence ID" value="KAI8649146.1"/>
    <property type="molecule type" value="Genomic_DNA"/>
</dbReference>
<proteinExistence type="predicted"/>
<sequence>MGTLGYPVDVGSLWHYDSTNETGFVYFGGFWLGLGAGILLPGTVWIQTSYPIESRKMLYSSIQQFMPAFSLTVGALITFGIVNGNQTTGGVSSAVYATFIVITALPTFTGLLFITDPKELRRSYGSGIALFESGTVWGELKGIAELFKDIKPSINAHYFNVRTRAFNNIIVWSVQWITAAAMQPILDSKRLSRRTRGFSVCIFLTCLVVGDWVGELVWLQAHQAPRLSDGPGWGWTDADFTSFIVIYLFQGMLHQLYWIFIQWAVDALSNPPHLLARCSGLLKACLAGGTCIAFGVDSVLPPFEYEVARNFGLQGCAMCILVYICGFKSTATSYGKEDDVIIPSSEDATIEAASEDVAVIPSLKETVASKQERARKFRDG</sequence>
<dbReference type="Proteomes" id="UP001065298">
    <property type="component" value="Chromosome 13"/>
</dbReference>
<keyword evidence="2" id="KW-1185">Reference proteome</keyword>
<evidence type="ECO:0000313" key="2">
    <source>
        <dbReference type="Proteomes" id="UP001065298"/>
    </source>
</evidence>
<reference evidence="1" key="1">
    <citation type="submission" date="2022-06" db="EMBL/GenBank/DDBJ databases">
        <title>Fusarium solani species complex genomes reveal bases of compartmentalisation and animal pathogenesis.</title>
        <authorList>
            <person name="Tsai I.J."/>
        </authorList>
    </citation>
    <scope>NUCLEOTIDE SEQUENCE</scope>
    <source>
        <strain evidence="1">Fu6.1</strain>
    </source>
</reference>
<organism evidence="1 2">
    <name type="scientific">Fusarium keratoplasticum</name>
    <dbReference type="NCBI Taxonomy" id="1328300"/>
    <lineage>
        <taxon>Eukaryota</taxon>
        <taxon>Fungi</taxon>
        <taxon>Dikarya</taxon>
        <taxon>Ascomycota</taxon>
        <taxon>Pezizomycotina</taxon>
        <taxon>Sordariomycetes</taxon>
        <taxon>Hypocreomycetidae</taxon>
        <taxon>Hypocreales</taxon>
        <taxon>Nectriaceae</taxon>
        <taxon>Fusarium</taxon>
        <taxon>Fusarium solani species complex</taxon>
    </lineage>
</organism>
<accession>A0ACC0QB59</accession>
<comment type="caution">
    <text evidence="1">The sequence shown here is derived from an EMBL/GenBank/DDBJ whole genome shotgun (WGS) entry which is preliminary data.</text>
</comment>
<name>A0ACC0QB59_9HYPO</name>